<keyword evidence="2" id="KW-0813">Transport</keyword>
<dbReference type="InterPro" id="IPR021717">
    <property type="entry name" value="Nucleoporin_Nup160"/>
</dbReference>
<keyword evidence="8" id="KW-1185">Reference proteome</keyword>
<feature type="region of interest" description="Disordered" evidence="4">
    <location>
        <begin position="1225"/>
        <end position="1248"/>
    </location>
</feature>
<dbReference type="EMBL" id="KV454414">
    <property type="protein sequence ID" value="ODQ63459.1"/>
    <property type="molecule type" value="Genomic_DNA"/>
</dbReference>
<feature type="domain" description="Nucleoporin nup120-like HEAT repeat" evidence="6">
    <location>
        <begin position="885"/>
        <end position="1073"/>
    </location>
</feature>
<evidence type="ECO:0000313" key="8">
    <source>
        <dbReference type="Proteomes" id="UP000095009"/>
    </source>
</evidence>
<organism evidence="7 8">
    <name type="scientific">Nadsonia fulvescens var. elongata DSM 6958</name>
    <dbReference type="NCBI Taxonomy" id="857566"/>
    <lineage>
        <taxon>Eukaryota</taxon>
        <taxon>Fungi</taxon>
        <taxon>Dikarya</taxon>
        <taxon>Ascomycota</taxon>
        <taxon>Saccharomycotina</taxon>
        <taxon>Dipodascomycetes</taxon>
        <taxon>Dipodascales</taxon>
        <taxon>Dipodascales incertae sedis</taxon>
        <taxon>Nadsonia</taxon>
    </lineage>
</organism>
<name>A0A1E3PDD8_9ASCO</name>
<accession>A0A1E3PDD8</accession>
<dbReference type="PANTHER" id="PTHR21286:SF0">
    <property type="entry name" value="NUCLEAR PORE COMPLEX PROTEIN NUP160"/>
    <property type="match status" value="1"/>
</dbReference>
<comment type="subcellular location">
    <subcellularLocation>
        <location evidence="1">Nucleus</location>
    </subcellularLocation>
</comment>
<keyword evidence="3" id="KW-0539">Nucleus</keyword>
<gene>
    <name evidence="7" type="ORF">NADFUDRAFT_47860</name>
</gene>
<evidence type="ECO:0000256" key="3">
    <source>
        <dbReference type="ARBA" id="ARBA00023242"/>
    </source>
</evidence>
<dbReference type="InterPro" id="IPR056548">
    <property type="entry name" value="HEAT_Nup120"/>
</dbReference>
<dbReference type="STRING" id="857566.A0A1E3PDD8"/>
<evidence type="ECO:0000259" key="6">
    <source>
        <dbReference type="Pfam" id="PF23300"/>
    </source>
</evidence>
<evidence type="ECO:0000259" key="5">
    <source>
        <dbReference type="Pfam" id="PF11715"/>
    </source>
</evidence>
<dbReference type="PANTHER" id="PTHR21286">
    <property type="entry name" value="NUCLEAR PORE COMPLEX PROTEIN NUP160"/>
    <property type="match status" value="1"/>
</dbReference>
<reference evidence="7 8" key="1">
    <citation type="journal article" date="2016" name="Proc. Natl. Acad. Sci. U.S.A.">
        <title>Comparative genomics of biotechnologically important yeasts.</title>
        <authorList>
            <person name="Riley R."/>
            <person name="Haridas S."/>
            <person name="Wolfe K.H."/>
            <person name="Lopes M.R."/>
            <person name="Hittinger C.T."/>
            <person name="Goeker M."/>
            <person name="Salamov A.A."/>
            <person name="Wisecaver J.H."/>
            <person name="Long T.M."/>
            <person name="Calvey C.H."/>
            <person name="Aerts A.L."/>
            <person name="Barry K.W."/>
            <person name="Choi C."/>
            <person name="Clum A."/>
            <person name="Coughlan A.Y."/>
            <person name="Deshpande S."/>
            <person name="Douglass A.P."/>
            <person name="Hanson S.J."/>
            <person name="Klenk H.-P."/>
            <person name="LaButti K.M."/>
            <person name="Lapidus A."/>
            <person name="Lindquist E.A."/>
            <person name="Lipzen A.M."/>
            <person name="Meier-Kolthoff J.P."/>
            <person name="Ohm R.A."/>
            <person name="Otillar R.P."/>
            <person name="Pangilinan J.L."/>
            <person name="Peng Y."/>
            <person name="Rokas A."/>
            <person name="Rosa C.A."/>
            <person name="Scheuner C."/>
            <person name="Sibirny A.A."/>
            <person name="Slot J.C."/>
            <person name="Stielow J.B."/>
            <person name="Sun H."/>
            <person name="Kurtzman C.P."/>
            <person name="Blackwell M."/>
            <person name="Grigoriev I.V."/>
            <person name="Jeffries T.W."/>
        </authorList>
    </citation>
    <scope>NUCLEOTIDE SEQUENCE [LARGE SCALE GENOMIC DNA]</scope>
    <source>
        <strain evidence="7 8">DSM 6958</strain>
    </source>
</reference>
<dbReference type="InterPro" id="IPR059141">
    <property type="entry name" value="Beta-prop_Nup120_160"/>
</dbReference>
<evidence type="ECO:0000256" key="4">
    <source>
        <dbReference type="SAM" id="MobiDB-lite"/>
    </source>
</evidence>
<dbReference type="Proteomes" id="UP000095009">
    <property type="component" value="Unassembled WGS sequence"/>
</dbReference>
<dbReference type="GO" id="GO:0017056">
    <property type="term" value="F:structural constituent of nuclear pore"/>
    <property type="evidence" value="ECO:0007669"/>
    <property type="project" value="TreeGrafter"/>
</dbReference>
<dbReference type="OrthoDB" id="67716at2759"/>
<dbReference type="GO" id="GO:0005643">
    <property type="term" value="C:nuclear pore"/>
    <property type="evidence" value="ECO:0007669"/>
    <property type="project" value="TreeGrafter"/>
</dbReference>
<proteinExistence type="predicted"/>
<evidence type="ECO:0000313" key="7">
    <source>
        <dbReference type="EMBL" id="ODQ63459.1"/>
    </source>
</evidence>
<sequence length="1300" mass="146131">MSSFLVTFKEEGLVSSSLTTSGTSGRGNDCVNVSNLQLSTPEIELPDGTRVSSRIKNSSNRPDEEEEYYYNHVATSGSIFTRSSTASKAASFPRSIAYRLLESAKVLELSPTDLVTTQENSAKEGMVLQKIRVRLSDSVLPHCITLSESDNDELLIDAISQGGIIFNFAFKFSSFVTKSEGNLEQGISTLNDLDFLRWGNIQNPFGFSVLKHKNPYQMYAVSCDTLVVAFQDGSLVKLARELTLGHLTASDFETSSYNVSLSSLLSWKRTFGIRKTSTAFPDISTDAVLSLVHVPGTKYLITLSVNRTLKLWSLDTLIALWEHVIPGPDNQNPQGLLTTEPLPLLRLSSQSSKASKSENYYLSTFLPISNGLFKLWQVNPTASSPALVITDLGQCMEMTPSPPDQFSVWLISNYFMLEYDEFLEFWVLWKSDVSSLVQHVKVQKSLNSLKNLQWQTTLCKETDQLEDLELLRSPLSSLPLNSSSQLDFYAKRIFRVGRFSEQILLTALRILQKHSGVSIKKPKRKNISSNVTLQNEIYKFVNSSVAANTIAQIDSGNYGDSSHSEIVLKWVRFERLCMELQKQSNEVLSMNVDSESGLVTVIKGANISILRPLSDLEIIFYNKIASLSKTSLTILDNSITIDSEKGHRTSHLLYCLDSYFKCLSHQVTFDLAKILHDDCTQEQHISLNERGHTILETAFGSQFSECAVNDLAQSLKELGSLDELFELIYELLVSTPEVDRNGFININGASFLNQALYSNITVSYKIILQSIVLLLLINDDPGAFVSQDYIQYLAKFLNLFKSFTIIIKTLHALVSVNNNQDDTSSEYPSQFVSQKVSFIENLIVDSLVAPAFSRDNVKEILQGLICSINTSVLPMAITELVSNLVLRDIDQAIKFSPYLTSSPFDTFIKGFVLLYAGGEDEGDDNDQVSHYFKKAAIGFVSGMIDDDFIIARTLKRISPMACKNSLKQLLESVSSRKDKPAFAPYEYFLYLTELFKYKQCFRRAFEYCKLAADRISDKEQDSHMAIQIYQQLYELALKNGDYDQAYNAAVVELASDTVKSQAAIENLIVDMCENGYSSKLIKYQFKDQHHTVDKILLKLAQQALGANGEIDQPRYQQNSVDKRGDKKLLYFQILYAWRLEHGDYRGAATALYLEINYLRSSTLSIPSLSSLTIRSKCAKITPASDVELSNNVRITEIYLILMNILRCMPVDEAWILVQQVATDKKESSGSNNDNTIDTKRHKSHRDNANNGFRTKRVVLSFDAIQAEYNSWLYRIEQALNVKVKFLAQEAENSVQMQSIS</sequence>
<evidence type="ECO:0000256" key="1">
    <source>
        <dbReference type="ARBA" id="ARBA00004123"/>
    </source>
</evidence>
<dbReference type="Pfam" id="PF23300">
    <property type="entry name" value="HEAT_Nup120"/>
    <property type="match status" value="1"/>
</dbReference>
<evidence type="ECO:0000256" key="2">
    <source>
        <dbReference type="ARBA" id="ARBA00022448"/>
    </source>
</evidence>
<feature type="domain" description="Nucleoporin Nup120/160 beta-propeller" evidence="5">
    <location>
        <begin position="94"/>
        <end position="617"/>
    </location>
</feature>
<protein>
    <submittedName>
        <fullName evidence="7">Uncharacterized protein</fullName>
    </submittedName>
</protein>
<dbReference type="Pfam" id="PF11715">
    <property type="entry name" value="Beta-prop_Nup120_160"/>
    <property type="match status" value="1"/>
</dbReference>